<reference evidence="10" key="1">
    <citation type="submission" date="2016-11" db="EMBL/GenBank/DDBJ databases">
        <title>The genome sequence of Colletotrichum cuscutae.</title>
        <authorList>
            <person name="Baroncelli R."/>
        </authorList>
    </citation>
    <scope>NUCLEOTIDE SEQUENCE</scope>
    <source>
        <strain evidence="10">IMI 304802</strain>
    </source>
</reference>
<comment type="subcellular location">
    <subcellularLocation>
        <location evidence="1">Endomembrane system</location>
        <topology evidence="1">Multi-pass membrane protein</topology>
    </subcellularLocation>
</comment>
<dbReference type="InterPro" id="IPR004837">
    <property type="entry name" value="NaCa_Exmemb"/>
</dbReference>
<feature type="transmembrane region" description="Helical" evidence="8">
    <location>
        <begin position="158"/>
        <end position="182"/>
    </location>
</feature>
<evidence type="ECO:0000256" key="2">
    <source>
        <dbReference type="ARBA" id="ARBA00008170"/>
    </source>
</evidence>
<comment type="caution">
    <text evidence="10">The sequence shown here is derived from an EMBL/GenBank/DDBJ whole genome shotgun (WGS) entry which is preliminary data.</text>
</comment>
<dbReference type="InterPro" id="IPR044880">
    <property type="entry name" value="NCX_ion-bd_dom_sf"/>
</dbReference>
<evidence type="ECO:0000256" key="4">
    <source>
        <dbReference type="ARBA" id="ARBA00022692"/>
    </source>
</evidence>
<feature type="transmembrane region" description="Helical" evidence="8">
    <location>
        <begin position="73"/>
        <end position="90"/>
    </location>
</feature>
<evidence type="ECO:0000256" key="6">
    <source>
        <dbReference type="ARBA" id="ARBA00023065"/>
    </source>
</evidence>
<dbReference type="Pfam" id="PF01699">
    <property type="entry name" value="Na_Ca_ex"/>
    <property type="match status" value="2"/>
</dbReference>
<comment type="similarity">
    <text evidence="2">Belongs to the Ca(2+):cation antiporter (CaCA) (TC 2.A.19) family.</text>
</comment>
<accession>A0AAI9YBC9</accession>
<dbReference type="EMBL" id="MPDP01000019">
    <property type="protein sequence ID" value="KAK1494725.1"/>
    <property type="molecule type" value="Genomic_DNA"/>
</dbReference>
<feature type="transmembrane region" description="Helical" evidence="8">
    <location>
        <begin position="370"/>
        <end position="391"/>
    </location>
</feature>
<feature type="transmembrane region" description="Helical" evidence="8">
    <location>
        <begin position="129"/>
        <end position="151"/>
    </location>
</feature>
<feature type="domain" description="Sodium/calcium exchanger membrane region" evidence="9">
    <location>
        <begin position="282"/>
        <end position="386"/>
    </location>
</feature>
<evidence type="ECO:0000256" key="7">
    <source>
        <dbReference type="ARBA" id="ARBA00023136"/>
    </source>
</evidence>
<feature type="domain" description="Sodium/calcium exchanger membrane region" evidence="9">
    <location>
        <begin position="99"/>
        <end position="245"/>
    </location>
</feature>
<dbReference type="GO" id="GO:0015369">
    <property type="term" value="F:calcium:proton antiporter activity"/>
    <property type="evidence" value="ECO:0007669"/>
    <property type="project" value="TreeGrafter"/>
</dbReference>
<sequence>MSDQRLHTNIRHCSMTNQRDGYGGTIDEESSLLTHQDHLAPRSFRINEGDIGQQNAMSHLDLTYNHNSDTDNQASYVAFLLATLSMAIFAERHHWHPNGVFAVNLTAISLLTVVLEFSTKQLSLNLSDALGNLVYAVIGNTAELIIGIVALRKGQFEVVQFVMLGSILASLLFSMGMCFFIGNILNMRNGWDTQVSSSASLFLPTALNSALYRAEYGEVQRIIVFVSRGISIILLLLYTLYLILNLRTHYNIFSVDVSHYDEVAEGPIIALLSALTLLLSTFILIPIMSNATGNVTAVLMTIRNKMDLAIRITTGSSIQIAFFVTPSLVIIAWAADKPLDLRIGFYQGLVYALSTLVVITSLTKRGTSNYLKGAMSLGMYTVISLAAVLNLPSDEQEKLLSEDPS</sequence>
<feature type="transmembrane region" description="Helical" evidence="8">
    <location>
        <begin position="345"/>
        <end position="363"/>
    </location>
</feature>
<evidence type="ECO:0000259" key="9">
    <source>
        <dbReference type="Pfam" id="PF01699"/>
    </source>
</evidence>
<keyword evidence="5 8" id="KW-1133">Transmembrane helix</keyword>
<dbReference type="Proteomes" id="UP001239213">
    <property type="component" value="Unassembled WGS sequence"/>
</dbReference>
<dbReference type="PANTHER" id="PTHR31503">
    <property type="entry name" value="VACUOLAR CALCIUM ION TRANSPORTER"/>
    <property type="match status" value="1"/>
</dbReference>
<dbReference type="GO" id="GO:0000329">
    <property type="term" value="C:fungal-type vacuole membrane"/>
    <property type="evidence" value="ECO:0007669"/>
    <property type="project" value="TreeGrafter"/>
</dbReference>
<protein>
    <submittedName>
        <fullName evidence="10">Calcium/proton exchanger</fullName>
    </submittedName>
</protein>
<evidence type="ECO:0000256" key="3">
    <source>
        <dbReference type="ARBA" id="ARBA00022448"/>
    </source>
</evidence>
<evidence type="ECO:0000313" key="11">
    <source>
        <dbReference type="Proteomes" id="UP001239213"/>
    </source>
</evidence>
<feature type="transmembrane region" description="Helical" evidence="8">
    <location>
        <begin position="308"/>
        <end position="333"/>
    </location>
</feature>
<dbReference type="PANTHER" id="PTHR31503:SF22">
    <property type="entry name" value="VACUOLAR CALCIUM ION TRANSPORTER"/>
    <property type="match status" value="1"/>
</dbReference>
<keyword evidence="3" id="KW-0813">Transport</keyword>
<evidence type="ECO:0000256" key="8">
    <source>
        <dbReference type="SAM" id="Phobius"/>
    </source>
</evidence>
<feature type="transmembrane region" description="Helical" evidence="8">
    <location>
        <begin position="99"/>
        <end position="117"/>
    </location>
</feature>
<keyword evidence="6" id="KW-0406">Ion transport</keyword>
<feature type="transmembrane region" description="Helical" evidence="8">
    <location>
        <begin position="264"/>
        <end position="287"/>
    </location>
</feature>
<evidence type="ECO:0000313" key="10">
    <source>
        <dbReference type="EMBL" id="KAK1494725.1"/>
    </source>
</evidence>
<proteinExistence type="inferred from homology"/>
<evidence type="ECO:0000256" key="1">
    <source>
        <dbReference type="ARBA" id="ARBA00004127"/>
    </source>
</evidence>
<keyword evidence="11" id="KW-1185">Reference proteome</keyword>
<feature type="transmembrane region" description="Helical" evidence="8">
    <location>
        <begin position="223"/>
        <end position="244"/>
    </location>
</feature>
<dbReference type="GO" id="GO:0012505">
    <property type="term" value="C:endomembrane system"/>
    <property type="evidence" value="ECO:0007669"/>
    <property type="project" value="UniProtKB-SubCell"/>
</dbReference>
<dbReference type="GO" id="GO:0006874">
    <property type="term" value="P:intracellular calcium ion homeostasis"/>
    <property type="evidence" value="ECO:0007669"/>
    <property type="project" value="TreeGrafter"/>
</dbReference>
<name>A0AAI9YBC9_9PEZI</name>
<gene>
    <name evidence="10" type="ORF">CCUS01_13638</name>
</gene>
<keyword evidence="7 8" id="KW-0472">Membrane</keyword>
<dbReference type="Gene3D" id="1.20.1420.30">
    <property type="entry name" value="NCX, central ion-binding region"/>
    <property type="match status" value="1"/>
</dbReference>
<dbReference type="AlphaFoldDB" id="A0AAI9YBC9"/>
<evidence type="ECO:0000256" key="5">
    <source>
        <dbReference type="ARBA" id="ARBA00022989"/>
    </source>
</evidence>
<dbReference type="InterPro" id="IPR004713">
    <property type="entry name" value="CaH_exchang"/>
</dbReference>
<keyword evidence="4 8" id="KW-0812">Transmembrane</keyword>
<organism evidence="10 11">
    <name type="scientific">Colletotrichum cuscutae</name>
    <dbReference type="NCBI Taxonomy" id="1209917"/>
    <lineage>
        <taxon>Eukaryota</taxon>
        <taxon>Fungi</taxon>
        <taxon>Dikarya</taxon>
        <taxon>Ascomycota</taxon>
        <taxon>Pezizomycotina</taxon>
        <taxon>Sordariomycetes</taxon>
        <taxon>Hypocreomycetidae</taxon>
        <taxon>Glomerellales</taxon>
        <taxon>Glomerellaceae</taxon>
        <taxon>Colletotrichum</taxon>
        <taxon>Colletotrichum acutatum species complex</taxon>
    </lineage>
</organism>